<evidence type="ECO:0000313" key="1">
    <source>
        <dbReference type="EMBL" id="BAW29382.1"/>
    </source>
</evidence>
<dbReference type="EMBL" id="AP017646">
    <property type="protein sequence ID" value="BAW29382.1"/>
    <property type="molecule type" value="Genomic_DNA"/>
</dbReference>
<organism evidence="1 2">
    <name type="scientific">Methanosarcina thermophila</name>
    <dbReference type="NCBI Taxonomy" id="2210"/>
    <lineage>
        <taxon>Archaea</taxon>
        <taxon>Methanobacteriati</taxon>
        <taxon>Methanobacteriota</taxon>
        <taxon>Stenosarchaea group</taxon>
        <taxon>Methanomicrobia</taxon>
        <taxon>Methanosarcinales</taxon>
        <taxon>Methanosarcinaceae</taxon>
        <taxon>Methanosarcina</taxon>
    </lineage>
</organism>
<name>A0A3G9CT05_METTE</name>
<reference evidence="1 2" key="1">
    <citation type="submission" date="2016-09" db="EMBL/GenBank/DDBJ databases">
        <title>Complete Genome Sequence of Methanosarcina thermophila MT-1.</title>
        <authorList>
            <person name="Kouzuma A."/>
        </authorList>
    </citation>
    <scope>NUCLEOTIDE SEQUENCE [LARGE SCALE GENOMIC DNA]</scope>
    <source>
        <strain evidence="1 2">MT-1</strain>
    </source>
</reference>
<dbReference type="AlphaFoldDB" id="A0A3G9CT05"/>
<evidence type="ECO:0000313" key="2">
    <source>
        <dbReference type="Proteomes" id="UP000265557"/>
    </source>
</evidence>
<gene>
    <name evidence="1" type="ORF">MESMT1_1452</name>
</gene>
<protein>
    <submittedName>
        <fullName evidence="1">Uncharacterized protein</fullName>
    </submittedName>
</protein>
<dbReference type="Proteomes" id="UP000265557">
    <property type="component" value="Chromosome"/>
</dbReference>
<proteinExistence type="predicted"/>
<accession>A0A3G9CT05</accession>
<sequence>MGLLRKSNYNGLEERVTILTLFAPDLFPEQVFIEPLLNFQVSLIIKLIYRILVEFSSISNSQVNTQTLCSQEDGDSIAQSGRW</sequence>